<evidence type="ECO:0000313" key="1">
    <source>
        <dbReference type="EMBL" id="NAO78531.1"/>
    </source>
</evidence>
<dbReference type="RefSeq" id="WP_050587576.1">
    <property type="nucleotide sequence ID" value="NZ_JAJISS010000020.1"/>
</dbReference>
<protein>
    <submittedName>
        <fullName evidence="1">Uncharacterized protein</fullName>
    </submittedName>
</protein>
<dbReference type="AlphaFoldDB" id="A0A6B2AZW6"/>
<dbReference type="EMBL" id="VLIF01000020">
    <property type="protein sequence ID" value="NAO78531.1"/>
    <property type="molecule type" value="Genomic_DNA"/>
</dbReference>
<reference evidence="1" key="1">
    <citation type="journal article" date="2020" name="Phytopathology">
        <title>Zucchini vein clearing disease is caused by several lineages within Pseudomonas syringae species complex.</title>
        <authorList>
            <person name="Lacault C."/>
            <person name="Briand M."/>
            <person name="Jacques M.A."/>
            <person name="Darrasse A."/>
        </authorList>
    </citation>
    <scope>NUCLEOTIDE SEQUENCE</scope>
    <source>
        <strain evidence="1">P123</strain>
    </source>
</reference>
<comment type="caution">
    <text evidence="1">The sequence shown here is derived from an EMBL/GenBank/DDBJ whole genome shotgun (WGS) entry which is preliminary data.</text>
</comment>
<sequence>MTQQDATIVVTDVQVVTPAWMNKSGGWRMEKLEGLSVGYDKLDIRVSLIEVAGGKTYTDVHDETFDAKTLRNISKIY</sequence>
<accession>A0A6B2AZW6</accession>
<proteinExistence type="predicted"/>
<gene>
    <name evidence="1" type="ORF">PspP123CL_21850</name>
</gene>
<name>A0A6B2AZW6_PSESX</name>
<organism evidence="1">
    <name type="scientific">Pseudomonas syringae</name>
    <dbReference type="NCBI Taxonomy" id="317"/>
    <lineage>
        <taxon>Bacteria</taxon>
        <taxon>Pseudomonadati</taxon>
        <taxon>Pseudomonadota</taxon>
        <taxon>Gammaproteobacteria</taxon>
        <taxon>Pseudomonadales</taxon>
        <taxon>Pseudomonadaceae</taxon>
        <taxon>Pseudomonas</taxon>
    </lineage>
</organism>